<keyword evidence="2 4" id="KW-0472">Membrane</keyword>
<comment type="subcellular location">
    <subcellularLocation>
        <location evidence="1">Cell outer membrane</location>
    </subcellularLocation>
</comment>
<dbReference type="InterPro" id="IPR006664">
    <property type="entry name" value="OMP_bac"/>
</dbReference>
<dbReference type="OrthoDB" id="5525824at2"/>
<evidence type="ECO:0000313" key="7">
    <source>
        <dbReference type="EMBL" id="TCP21377.1"/>
    </source>
</evidence>
<feature type="compositionally biased region" description="Acidic residues" evidence="5">
    <location>
        <begin position="674"/>
        <end position="683"/>
    </location>
</feature>
<dbReference type="InterPro" id="IPR036737">
    <property type="entry name" value="OmpA-like_sf"/>
</dbReference>
<evidence type="ECO:0000259" key="6">
    <source>
        <dbReference type="PROSITE" id="PS51123"/>
    </source>
</evidence>
<dbReference type="Gene3D" id="3.40.1520.20">
    <property type="match status" value="3"/>
</dbReference>
<evidence type="ECO:0000256" key="3">
    <source>
        <dbReference type="ARBA" id="ARBA00023237"/>
    </source>
</evidence>
<dbReference type="Proteomes" id="UP000295733">
    <property type="component" value="Unassembled WGS sequence"/>
</dbReference>
<dbReference type="PANTHER" id="PTHR30329:SF21">
    <property type="entry name" value="LIPOPROTEIN YIAD-RELATED"/>
    <property type="match status" value="1"/>
</dbReference>
<dbReference type="InterPro" id="IPR006665">
    <property type="entry name" value="OmpA-like"/>
</dbReference>
<keyword evidence="8" id="KW-1185">Reference proteome</keyword>
<proteinExistence type="predicted"/>
<feature type="domain" description="OmpA-like" evidence="6">
    <location>
        <begin position="492"/>
        <end position="609"/>
    </location>
</feature>
<dbReference type="AlphaFoldDB" id="A0A4R2NIW4"/>
<organism evidence="7 8">
    <name type="scientific">Rhodovulum adriaticum</name>
    <name type="common">Rhodopseudomonas adriatica</name>
    <dbReference type="NCBI Taxonomy" id="35804"/>
    <lineage>
        <taxon>Bacteria</taxon>
        <taxon>Pseudomonadati</taxon>
        <taxon>Pseudomonadota</taxon>
        <taxon>Alphaproteobacteria</taxon>
        <taxon>Rhodobacterales</taxon>
        <taxon>Paracoccaceae</taxon>
        <taxon>Rhodovulum</taxon>
    </lineage>
</organism>
<protein>
    <submittedName>
        <fullName evidence="7">OOP family OmpA-OmpF porin</fullName>
    </submittedName>
</protein>
<comment type="caution">
    <text evidence="7">The sequence shown here is derived from an EMBL/GenBank/DDBJ whole genome shotgun (WGS) entry which is preliminary data.</text>
</comment>
<dbReference type="InterPro" id="IPR007055">
    <property type="entry name" value="BON_dom"/>
</dbReference>
<evidence type="ECO:0000256" key="5">
    <source>
        <dbReference type="SAM" id="MobiDB-lite"/>
    </source>
</evidence>
<dbReference type="GO" id="GO:0009279">
    <property type="term" value="C:cell outer membrane"/>
    <property type="evidence" value="ECO:0007669"/>
    <property type="project" value="UniProtKB-SubCell"/>
</dbReference>
<name>A0A4R2NIW4_RHOAD</name>
<dbReference type="RefSeq" id="WP_132604780.1">
    <property type="nucleotide sequence ID" value="NZ_NRRP01000033.1"/>
</dbReference>
<dbReference type="PRINTS" id="PR01021">
    <property type="entry name" value="OMPADOMAIN"/>
</dbReference>
<dbReference type="Pfam" id="PF00691">
    <property type="entry name" value="OmpA"/>
    <property type="match status" value="1"/>
</dbReference>
<sequence length="683" mass="72009">MTHKPLVRIIAAGTVLAAALLSLGTAVLAVRAIEARTAGEVRAALVADDITWATVTPDGTQIHLSGTAPNEADRFRALSAAGRVMDGTLVLDEIEVTPSLPLDAPQFTVELLRNESGISVIGLIPREIGRAPVVAELEKIAKNLHVTEMLQTADHEVPPDWQAAVEFGMEALKRLERSKISITAESVAVTAVSDSAQEKAKVERELRRVAPEGLTVLLDISAPRPVIVPFTLRFRMDATGARFDACAAESRTAADRILAAARAAGMTARADCEVGLGAPAADWADAVVTGIAAVVELGGGTLTFSDADVSLVALPDTDARLFDTVAGALEANLPEVFALKAVLPPSESAQSQEDGAGPREFIATLSPEGLVQLRGRIPDTLSRTAAASYARDRFGREQVKDGLRLDPDLPTGWPLRVLAGLEALAQLRNGALVVTPRGLNLRGLSEVEDTQARVTRILTDRLGEDAALDIDIAYRAPPEPAETGPTPEQCVAQIEAIVAEQKIIFAPGSTRIEGAAVRVIDRIADVLRACPDARIEIGGHTDSQGREEMNLTLSQQRADAVLTALIARRVLTSNLTAKGYGETQPIADNDTEEGREANRRIAFRLLPPPDAAAPGQEDDAEDTTRADPDATAQGEPAAGDDNAADTPPEDGPSQGETPKASPTDESPEAPAPDTETETTDGQD</sequence>
<evidence type="ECO:0000256" key="4">
    <source>
        <dbReference type="PROSITE-ProRule" id="PRU00473"/>
    </source>
</evidence>
<dbReference type="Gene3D" id="3.30.1330.60">
    <property type="entry name" value="OmpA-like domain"/>
    <property type="match status" value="1"/>
</dbReference>
<evidence type="ECO:0000256" key="1">
    <source>
        <dbReference type="ARBA" id="ARBA00004442"/>
    </source>
</evidence>
<dbReference type="PANTHER" id="PTHR30329">
    <property type="entry name" value="STATOR ELEMENT OF FLAGELLAR MOTOR COMPLEX"/>
    <property type="match status" value="1"/>
</dbReference>
<dbReference type="CDD" id="cd07185">
    <property type="entry name" value="OmpA_C-like"/>
    <property type="match status" value="1"/>
</dbReference>
<gene>
    <name evidence="7" type="ORF">EV656_11128</name>
</gene>
<dbReference type="InterPro" id="IPR050330">
    <property type="entry name" value="Bact_OuterMem_StrucFunc"/>
</dbReference>
<reference evidence="7 8" key="1">
    <citation type="submission" date="2019-03" db="EMBL/GenBank/DDBJ databases">
        <title>Genomic Encyclopedia of Type Strains, Phase IV (KMG-IV): sequencing the most valuable type-strain genomes for metagenomic binning, comparative biology and taxonomic classification.</title>
        <authorList>
            <person name="Goeker M."/>
        </authorList>
    </citation>
    <scope>NUCLEOTIDE SEQUENCE [LARGE SCALE GENOMIC DNA]</scope>
    <source>
        <strain evidence="7 8">DSM 2781</strain>
    </source>
</reference>
<evidence type="ECO:0000256" key="2">
    <source>
        <dbReference type="ARBA" id="ARBA00023136"/>
    </source>
</evidence>
<dbReference type="PROSITE" id="PS51123">
    <property type="entry name" value="OMPA_2"/>
    <property type="match status" value="1"/>
</dbReference>
<evidence type="ECO:0000313" key="8">
    <source>
        <dbReference type="Proteomes" id="UP000295733"/>
    </source>
</evidence>
<dbReference type="EMBL" id="SLXL01000011">
    <property type="protein sequence ID" value="TCP21377.1"/>
    <property type="molecule type" value="Genomic_DNA"/>
</dbReference>
<accession>A0A4R2NIW4</accession>
<keyword evidence="3" id="KW-0998">Cell outer membrane</keyword>
<dbReference type="SUPFAM" id="SSF103088">
    <property type="entry name" value="OmpA-like"/>
    <property type="match status" value="1"/>
</dbReference>
<dbReference type="Pfam" id="PF04972">
    <property type="entry name" value="BON"/>
    <property type="match status" value="1"/>
</dbReference>
<feature type="region of interest" description="Disordered" evidence="5">
    <location>
        <begin position="605"/>
        <end position="683"/>
    </location>
</feature>